<evidence type="ECO:0000313" key="2">
    <source>
        <dbReference type="Proteomes" id="UP000323425"/>
    </source>
</evidence>
<dbReference type="Proteomes" id="UP000323425">
    <property type="component" value="Unassembled WGS sequence"/>
</dbReference>
<evidence type="ECO:0000313" key="1">
    <source>
        <dbReference type="EMBL" id="KAA8562814.1"/>
    </source>
</evidence>
<comment type="caution">
    <text evidence="1">The sequence shown here is derived from an EMBL/GenBank/DDBJ whole genome shotgun (WGS) entry which is preliminary data.</text>
</comment>
<dbReference type="EMBL" id="VTFH01000001">
    <property type="protein sequence ID" value="KAA8562814.1"/>
    <property type="molecule type" value="Genomic_DNA"/>
</dbReference>
<gene>
    <name evidence="1" type="ORF">FX985_02880</name>
</gene>
<accession>A0A5M9J190</accession>
<reference evidence="1 2" key="1">
    <citation type="journal article" date="2018" name="Plant Biotechnol. Rep.">
        <title>Diversity and antifungal activity of endophytic bacteria associated with Panax ginseng seedlings.</title>
        <authorList>
            <person name="Park J.M."/>
            <person name="Hong C.E."/>
            <person name="Jo S.H."/>
        </authorList>
    </citation>
    <scope>NUCLEOTIDE SEQUENCE [LARGE SCALE GENOMIC DNA]</scope>
    <source>
        <strain evidence="1 2">PgKB38</strain>
    </source>
</reference>
<organism evidence="1 2">
    <name type="scientific">Pseudomonas extremaustralis</name>
    <dbReference type="NCBI Taxonomy" id="359110"/>
    <lineage>
        <taxon>Bacteria</taxon>
        <taxon>Pseudomonadati</taxon>
        <taxon>Pseudomonadota</taxon>
        <taxon>Gammaproteobacteria</taxon>
        <taxon>Pseudomonadales</taxon>
        <taxon>Pseudomonadaceae</taxon>
        <taxon>Pseudomonas</taxon>
    </lineage>
</organism>
<proteinExistence type="predicted"/>
<dbReference type="AlphaFoldDB" id="A0A5M9J190"/>
<sequence>MQTEGQSAWKKAQNSLNDKLGLETVAILHEILDSGIQCLDDNVSSEG</sequence>
<name>A0A5M9J190_9PSED</name>
<protein>
    <submittedName>
        <fullName evidence="1">Uncharacterized protein</fullName>
    </submittedName>
</protein>